<gene>
    <name evidence="2" type="ORF">AKAME5_000756700</name>
</gene>
<feature type="region of interest" description="Disordered" evidence="1">
    <location>
        <begin position="1"/>
        <end position="32"/>
    </location>
</feature>
<evidence type="ECO:0000313" key="2">
    <source>
        <dbReference type="EMBL" id="GLD55017.1"/>
    </source>
</evidence>
<protein>
    <submittedName>
        <fullName evidence="2">Uncharacterized protein</fullName>
    </submittedName>
</protein>
<accession>A0AAD3MHW2</accession>
<sequence>MATPFNHAEQEQRENTRLSPLMEGPAGMMVPPAGSAPPSLLFPVQTELRALRANFKSHVRLLEVDGRTVTRVFSPVYNSEEMNRWRVTDYGAG</sequence>
<proteinExistence type="predicted"/>
<dbReference type="EMBL" id="BRZM01000020">
    <property type="protein sequence ID" value="GLD55017.1"/>
    <property type="molecule type" value="Genomic_DNA"/>
</dbReference>
<name>A0AAD3MHW2_LATJO</name>
<evidence type="ECO:0000256" key="1">
    <source>
        <dbReference type="SAM" id="MobiDB-lite"/>
    </source>
</evidence>
<evidence type="ECO:0000313" key="3">
    <source>
        <dbReference type="Proteomes" id="UP001279410"/>
    </source>
</evidence>
<dbReference type="AlphaFoldDB" id="A0AAD3MHW2"/>
<reference evidence="2" key="1">
    <citation type="submission" date="2022-08" db="EMBL/GenBank/DDBJ databases">
        <title>Genome sequencing of akame (Lates japonicus).</title>
        <authorList>
            <person name="Hashiguchi Y."/>
            <person name="Takahashi H."/>
        </authorList>
    </citation>
    <scope>NUCLEOTIDE SEQUENCE</scope>
    <source>
        <strain evidence="2">Kochi</strain>
    </source>
</reference>
<keyword evidence="3" id="KW-1185">Reference proteome</keyword>
<organism evidence="2 3">
    <name type="scientific">Lates japonicus</name>
    <name type="common">Japanese lates</name>
    <dbReference type="NCBI Taxonomy" id="270547"/>
    <lineage>
        <taxon>Eukaryota</taxon>
        <taxon>Metazoa</taxon>
        <taxon>Chordata</taxon>
        <taxon>Craniata</taxon>
        <taxon>Vertebrata</taxon>
        <taxon>Euteleostomi</taxon>
        <taxon>Actinopterygii</taxon>
        <taxon>Neopterygii</taxon>
        <taxon>Teleostei</taxon>
        <taxon>Neoteleostei</taxon>
        <taxon>Acanthomorphata</taxon>
        <taxon>Carangaria</taxon>
        <taxon>Carangaria incertae sedis</taxon>
        <taxon>Centropomidae</taxon>
        <taxon>Lates</taxon>
    </lineage>
</organism>
<dbReference type="Proteomes" id="UP001279410">
    <property type="component" value="Unassembled WGS sequence"/>
</dbReference>
<comment type="caution">
    <text evidence="2">The sequence shown here is derived from an EMBL/GenBank/DDBJ whole genome shotgun (WGS) entry which is preliminary data.</text>
</comment>